<organism evidence="1">
    <name type="scientific">marine metagenome</name>
    <dbReference type="NCBI Taxonomy" id="408172"/>
    <lineage>
        <taxon>unclassified sequences</taxon>
        <taxon>metagenomes</taxon>
        <taxon>ecological metagenomes</taxon>
    </lineage>
</organism>
<dbReference type="EMBL" id="UINC01076288">
    <property type="protein sequence ID" value="SVC15313.1"/>
    <property type="molecule type" value="Genomic_DNA"/>
</dbReference>
<name>A0A382JVS0_9ZZZZ</name>
<gene>
    <name evidence="1" type="ORF">METZ01_LOCUS268167</name>
</gene>
<protein>
    <submittedName>
        <fullName evidence="1">Uncharacterized protein</fullName>
    </submittedName>
</protein>
<accession>A0A382JVS0</accession>
<evidence type="ECO:0000313" key="1">
    <source>
        <dbReference type="EMBL" id="SVC15313.1"/>
    </source>
</evidence>
<sequence>MNDKEKIKETLRMIDDLERYADSLNVGTKMLKKSLQKIRDMLNS</sequence>
<reference evidence="1" key="1">
    <citation type="submission" date="2018-05" db="EMBL/GenBank/DDBJ databases">
        <authorList>
            <person name="Lanie J.A."/>
            <person name="Ng W.-L."/>
            <person name="Kazmierczak K.M."/>
            <person name="Andrzejewski T.M."/>
            <person name="Davidsen T.M."/>
            <person name="Wayne K.J."/>
            <person name="Tettelin H."/>
            <person name="Glass J.I."/>
            <person name="Rusch D."/>
            <person name="Podicherti R."/>
            <person name="Tsui H.-C.T."/>
            <person name="Winkler M.E."/>
        </authorList>
    </citation>
    <scope>NUCLEOTIDE SEQUENCE</scope>
</reference>
<dbReference type="AlphaFoldDB" id="A0A382JVS0"/>
<proteinExistence type="predicted"/>